<dbReference type="AlphaFoldDB" id="A0A9W4ISE1"/>
<name>A0A9W4ISE1_9EURO</name>
<proteinExistence type="predicted"/>
<dbReference type="InterPro" id="IPR039327">
    <property type="entry name" value="CON7-like"/>
</dbReference>
<dbReference type="GO" id="GO:0006355">
    <property type="term" value="P:regulation of DNA-templated transcription"/>
    <property type="evidence" value="ECO:0007669"/>
    <property type="project" value="InterPro"/>
</dbReference>
<accession>A0A9W4ISE1</accession>
<dbReference type="Proteomes" id="UP001152649">
    <property type="component" value="Unassembled WGS sequence"/>
</dbReference>
<gene>
    <name evidence="1" type="ORF">PSALAMII_LOCUS2761</name>
</gene>
<evidence type="ECO:0000313" key="1">
    <source>
        <dbReference type="EMBL" id="CAG8337398.1"/>
    </source>
</evidence>
<protein>
    <recommendedName>
        <fullName evidence="3">Fungal N-terminal domain-containing protein</fullName>
    </recommendedName>
</protein>
<dbReference type="PANTHER" id="PTHR36167:SF3">
    <property type="entry name" value="C2H2 FINGER DOMAIN TRANSCRIPTION FACTOR (EUROFUNG)-RELATED"/>
    <property type="match status" value="1"/>
</dbReference>
<evidence type="ECO:0000313" key="2">
    <source>
        <dbReference type="Proteomes" id="UP001152649"/>
    </source>
</evidence>
<evidence type="ECO:0008006" key="3">
    <source>
        <dbReference type="Google" id="ProtNLM"/>
    </source>
</evidence>
<dbReference type="EMBL" id="CAJVPG010000110">
    <property type="protein sequence ID" value="CAG8337398.1"/>
    <property type="molecule type" value="Genomic_DNA"/>
</dbReference>
<dbReference type="PANTHER" id="PTHR36167">
    <property type="entry name" value="C2H2 FINGER DOMAIN TRANSCRIPTION FACTOR (EUROFUNG)-RELATED"/>
    <property type="match status" value="1"/>
</dbReference>
<organism evidence="1 2">
    <name type="scientific">Penicillium salamii</name>
    <dbReference type="NCBI Taxonomy" id="1612424"/>
    <lineage>
        <taxon>Eukaryota</taxon>
        <taxon>Fungi</taxon>
        <taxon>Dikarya</taxon>
        <taxon>Ascomycota</taxon>
        <taxon>Pezizomycotina</taxon>
        <taxon>Eurotiomycetes</taxon>
        <taxon>Eurotiomycetidae</taxon>
        <taxon>Eurotiales</taxon>
        <taxon>Aspergillaceae</taxon>
        <taxon>Penicillium</taxon>
    </lineage>
</organism>
<sequence>MSGLEAIGIAASLIQVAELGTKLSVKLFSFYRELKGANESIQDLSNDVAITSAILYELGESLKEDEQAKLYSKNAFGFLQDVLNQCEEVIQQIRDLTKYNENTEKTRLQQITDMFRQVILEPRLDPLKASLKRLKSRMLLLLNVIMYAGQLRSNNSPKMLQEQRDFIKVLLEEEQKTKMPAPTISHPVTINMSTDSQMVTLENPVKYQSSKNDKPSDLDEYSLLMQRMPQEINSCKSQLRESRYSRIKSGVLNIHSREILQFQLDHGQSILQHFDNSLFA</sequence>
<dbReference type="OrthoDB" id="5431013at2759"/>
<keyword evidence="2" id="KW-1185">Reference proteome</keyword>
<comment type="caution">
    <text evidence="1">The sequence shown here is derived from an EMBL/GenBank/DDBJ whole genome shotgun (WGS) entry which is preliminary data.</text>
</comment>
<reference evidence="1" key="1">
    <citation type="submission" date="2021-07" db="EMBL/GenBank/DDBJ databases">
        <authorList>
            <person name="Branca A.L. A."/>
        </authorList>
    </citation>
    <scope>NUCLEOTIDE SEQUENCE</scope>
</reference>